<dbReference type="GO" id="GO:0016787">
    <property type="term" value="F:hydrolase activity"/>
    <property type="evidence" value="ECO:0007669"/>
    <property type="project" value="UniProtKB-KW"/>
</dbReference>
<evidence type="ECO:0000256" key="1">
    <source>
        <dbReference type="ARBA" id="ARBA00022801"/>
    </source>
</evidence>
<dbReference type="Proteomes" id="UP000030153">
    <property type="component" value="Unassembled WGS sequence"/>
</dbReference>
<dbReference type="eggNOG" id="COG3568">
    <property type="taxonomic scope" value="Bacteria"/>
</dbReference>
<evidence type="ECO:0000313" key="4">
    <source>
        <dbReference type="Proteomes" id="UP000030153"/>
    </source>
</evidence>
<dbReference type="InterPro" id="IPR036691">
    <property type="entry name" value="Endo/exonu/phosph_ase_sf"/>
</dbReference>
<dbReference type="Pfam" id="PF03372">
    <property type="entry name" value="Exo_endo_phos"/>
    <property type="match status" value="1"/>
</dbReference>
<evidence type="ECO:0000313" key="3">
    <source>
        <dbReference type="EMBL" id="KGP93242.1"/>
    </source>
</evidence>
<keyword evidence="3" id="KW-0540">Nuclease</keyword>
<proteinExistence type="predicted"/>
<organism evidence="3 4">
    <name type="scientific">Pontibacillus chungwhensis BH030062</name>
    <dbReference type="NCBI Taxonomy" id="1385513"/>
    <lineage>
        <taxon>Bacteria</taxon>
        <taxon>Bacillati</taxon>
        <taxon>Bacillota</taxon>
        <taxon>Bacilli</taxon>
        <taxon>Bacillales</taxon>
        <taxon>Bacillaceae</taxon>
        <taxon>Pontibacillus</taxon>
    </lineage>
</organism>
<keyword evidence="1" id="KW-0378">Hydrolase</keyword>
<dbReference type="CDD" id="cd09079">
    <property type="entry name" value="RgfB-like"/>
    <property type="match status" value="1"/>
</dbReference>
<accession>A0A0A2UY77</accession>
<dbReference type="RefSeq" id="WP_036779691.1">
    <property type="nucleotide sequence ID" value="NZ_AVBG01000001.1"/>
</dbReference>
<dbReference type="EMBL" id="AVBG01000001">
    <property type="protein sequence ID" value="KGP93242.1"/>
    <property type="molecule type" value="Genomic_DNA"/>
</dbReference>
<evidence type="ECO:0000259" key="2">
    <source>
        <dbReference type="Pfam" id="PF03372"/>
    </source>
</evidence>
<dbReference type="PANTHER" id="PTHR15822">
    <property type="entry name" value="TRAF AND TNF RECEPTOR-ASSOCIATED PROTEIN"/>
    <property type="match status" value="1"/>
</dbReference>
<dbReference type="STRING" id="1385513.N780_13165"/>
<gene>
    <name evidence="3" type="ORF">N780_13165</name>
</gene>
<keyword evidence="3" id="KW-0255">Endonuclease</keyword>
<dbReference type="OrthoDB" id="9812537at2"/>
<feature type="domain" description="Endonuclease/exonuclease/phosphatase" evidence="2">
    <location>
        <begin position="19"/>
        <end position="254"/>
    </location>
</feature>
<dbReference type="PANTHER" id="PTHR15822:SF23">
    <property type="entry name" value="ENDONUCLEASE_EXONUCLEASE_PHOSPHATASE FAMILY PROTEIN"/>
    <property type="match status" value="1"/>
</dbReference>
<dbReference type="SUPFAM" id="SSF56219">
    <property type="entry name" value="DNase I-like"/>
    <property type="match status" value="1"/>
</dbReference>
<dbReference type="GO" id="GO:0004519">
    <property type="term" value="F:endonuclease activity"/>
    <property type="evidence" value="ECO:0007669"/>
    <property type="project" value="UniProtKB-KW"/>
</dbReference>
<dbReference type="InterPro" id="IPR051547">
    <property type="entry name" value="TDP2-like"/>
</dbReference>
<protein>
    <submittedName>
        <fullName evidence="3">Endonuclease</fullName>
    </submittedName>
</protein>
<reference evidence="3 4" key="1">
    <citation type="submission" date="2013-08" db="EMBL/GenBank/DDBJ databases">
        <title>Genome of Pontibacillus chungwhensis.</title>
        <authorList>
            <person name="Wang Q."/>
            <person name="Wang G."/>
        </authorList>
    </citation>
    <scope>NUCLEOTIDE SEQUENCE [LARGE SCALE GENOMIC DNA]</scope>
    <source>
        <strain evidence="3 4">BH030062</strain>
    </source>
</reference>
<dbReference type="Gene3D" id="3.60.10.10">
    <property type="entry name" value="Endonuclease/exonuclease/phosphatase"/>
    <property type="match status" value="1"/>
</dbReference>
<dbReference type="InterPro" id="IPR005135">
    <property type="entry name" value="Endo/exonuclease/phosphatase"/>
</dbReference>
<name>A0A0A2UY77_9BACI</name>
<comment type="caution">
    <text evidence="3">The sequence shown here is derived from an EMBL/GenBank/DDBJ whole genome shotgun (WGS) entry which is preliminary data.</text>
</comment>
<dbReference type="AlphaFoldDB" id="A0A0A2UY77"/>
<keyword evidence="4" id="KW-1185">Reference proteome</keyword>
<sequence>MKLLTLNGHAWQEDNQMTKIKQVAARIHKSRYDAVALQEVSQHKDAHYVYDHIRNDNYGYLIQQELNALGSTDYELVWEVSHYGYDVYEEGIALLVRHPIQSSESFYVTNSTSIDYWKSRKIVSAKCVINEVPVRLYSCHLGWWGDKDEPYDTQVDVLMSHVNVEGLSFLLGDFNASDESREEGYDYILAHGWIDTHKVALEQIGEETIKGNIAGWDQNKEGIKIDHIFSNQHVHVQQSEVVFDGRTTPIVSDHYGLEVTFTIG</sequence>